<dbReference type="Proteomes" id="UP000603708">
    <property type="component" value="Unassembled WGS sequence"/>
</dbReference>
<evidence type="ECO:0000259" key="3">
    <source>
        <dbReference type="Pfam" id="PF03713"/>
    </source>
</evidence>
<name>A0A919GCI6_9ACTN</name>
<dbReference type="Gene3D" id="1.20.1260.10">
    <property type="match status" value="1"/>
</dbReference>
<keyword evidence="2" id="KW-0732">Signal</keyword>
<dbReference type="InterPro" id="IPR005183">
    <property type="entry name" value="DUF305_CopM-like"/>
</dbReference>
<protein>
    <submittedName>
        <fullName evidence="4">Lipoprotein</fullName>
    </submittedName>
</protein>
<dbReference type="InterPro" id="IPR012347">
    <property type="entry name" value="Ferritin-like"/>
</dbReference>
<gene>
    <name evidence="4" type="ORF">GCM10018793_41570</name>
</gene>
<dbReference type="AlphaFoldDB" id="A0A919GCI6"/>
<reference evidence="4" key="2">
    <citation type="submission" date="2020-09" db="EMBL/GenBank/DDBJ databases">
        <authorList>
            <person name="Sun Q."/>
            <person name="Ohkuma M."/>
        </authorList>
    </citation>
    <scope>NUCLEOTIDE SEQUENCE</scope>
    <source>
        <strain evidence="4">JCM 5069</strain>
    </source>
</reference>
<dbReference type="Pfam" id="PF03713">
    <property type="entry name" value="DUF305"/>
    <property type="match status" value="1"/>
</dbReference>
<sequence>MLIPSRRPHAVGAALLAALLLTAGCDSGARGTGAKEHGTAGTVVAPGKPGEPAKRLSPEQAAKAVPDNRPNSADLAYAEMMIVHHRQALRMTRLAGEHAHSDAVERIARRIAASQQPEIEAMQGWLESNGASGSTGGHMHMDMPGMATEAQLERLEDARGEAFDDLFLKLMITHHQGAVTMATDVLSRGRNVRIAEMATDLIAQQTREMSRMRAL</sequence>
<feature type="region of interest" description="Disordered" evidence="1">
    <location>
        <begin position="29"/>
        <end position="70"/>
    </location>
</feature>
<dbReference type="PANTHER" id="PTHR36933:SF1">
    <property type="entry name" value="SLL0788 PROTEIN"/>
    <property type="match status" value="1"/>
</dbReference>
<evidence type="ECO:0000313" key="5">
    <source>
        <dbReference type="Proteomes" id="UP000603708"/>
    </source>
</evidence>
<evidence type="ECO:0000313" key="4">
    <source>
        <dbReference type="EMBL" id="GHH82237.1"/>
    </source>
</evidence>
<accession>A0A919GCI6</accession>
<proteinExistence type="predicted"/>
<feature type="domain" description="DUF305" evidence="3">
    <location>
        <begin position="74"/>
        <end position="214"/>
    </location>
</feature>
<comment type="caution">
    <text evidence="4">The sequence shown here is derived from an EMBL/GenBank/DDBJ whole genome shotgun (WGS) entry which is preliminary data.</text>
</comment>
<keyword evidence="4" id="KW-0449">Lipoprotein</keyword>
<evidence type="ECO:0000256" key="2">
    <source>
        <dbReference type="SAM" id="SignalP"/>
    </source>
</evidence>
<keyword evidence="5" id="KW-1185">Reference proteome</keyword>
<dbReference type="PANTHER" id="PTHR36933">
    <property type="entry name" value="SLL0788 PROTEIN"/>
    <property type="match status" value="1"/>
</dbReference>
<organism evidence="4 5">
    <name type="scientific">Streptomyces sulfonofaciens</name>
    <dbReference type="NCBI Taxonomy" id="68272"/>
    <lineage>
        <taxon>Bacteria</taxon>
        <taxon>Bacillati</taxon>
        <taxon>Actinomycetota</taxon>
        <taxon>Actinomycetes</taxon>
        <taxon>Kitasatosporales</taxon>
        <taxon>Streptomycetaceae</taxon>
        <taxon>Streptomyces</taxon>
    </lineage>
</organism>
<feature type="chain" id="PRO_5039424458" evidence="2">
    <location>
        <begin position="29"/>
        <end position="215"/>
    </location>
</feature>
<dbReference type="PROSITE" id="PS51257">
    <property type="entry name" value="PROKAR_LIPOPROTEIN"/>
    <property type="match status" value="1"/>
</dbReference>
<dbReference type="EMBL" id="BNCD01000012">
    <property type="protein sequence ID" value="GHH82237.1"/>
    <property type="molecule type" value="Genomic_DNA"/>
</dbReference>
<reference evidence="4" key="1">
    <citation type="journal article" date="2014" name="Int. J. Syst. Evol. Microbiol.">
        <title>Complete genome sequence of Corynebacterium casei LMG S-19264T (=DSM 44701T), isolated from a smear-ripened cheese.</title>
        <authorList>
            <consortium name="US DOE Joint Genome Institute (JGI-PGF)"/>
            <person name="Walter F."/>
            <person name="Albersmeier A."/>
            <person name="Kalinowski J."/>
            <person name="Ruckert C."/>
        </authorList>
    </citation>
    <scope>NUCLEOTIDE SEQUENCE</scope>
    <source>
        <strain evidence="4">JCM 5069</strain>
    </source>
</reference>
<evidence type="ECO:0000256" key="1">
    <source>
        <dbReference type="SAM" id="MobiDB-lite"/>
    </source>
</evidence>
<feature type="signal peptide" evidence="2">
    <location>
        <begin position="1"/>
        <end position="28"/>
    </location>
</feature>